<dbReference type="SMART" id="SM00241">
    <property type="entry name" value="ZP"/>
    <property type="match status" value="1"/>
</dbReference>
<feature type="compositionally biased region" description="Low complexity" evidence="14">
    <location>
        <begin position="1063"/>
        <end position="1081"/>
    </location>
</feature>
<dbReference type="InterPro" id="IPR001507">
    <property type="entry name" value="ZP_dom"/>
</dbReference>
<keyword evidence="5" id="KW-0165">Cleavage on pair of basic residues</keyword>
<evidence type="ECO:0000259" key="15">
    <source>
        <dbReference type="PROSITE" id="PS51034"/>
    </source>
</evidence>
<feature type="region of interest" description="Disordered" evidence="14">
    <location>
        <begin position="543"/>
        <end position="770"/>
    </location>
</feature>
<dbReference type="PANTHER" id="PTHR23343:SF117">
    <property type="entry name" value="ZONA PELLUCIDA SPERM-BINDING PROTEIN 4-LIKE ISOFORM X1"/>
    <property type="match status" value="1"/>
</dbReference>
<evidence type="ECO:0000256" key="10">
    <source>
        <dbReference type="ARBA" id="ARBA00023180"/>
    </source>
</evidence>
<organism evidence="17 18">
    <name type="scientific">Oncorhynchus kisutch</name>
    <name type="common">Coho salmon</name>
    <name type="synonym">Salmo kisutch</name>
    <dbReference type="NCBI Taxonomy" id="8019"/>
    <lineage>
        <taxon>Eukaryota</taxon>
        <taxon>Metazoa</taxon>
        <taxon>Chordata</taxon>
        <taxon>Craniata</taxon>
        <taxon>Vertebrata</taxon>
        <taxon>Euteleostomi</taxon>
        <taxon>Actinopterygii</taxon>
        <taxon>Neopterygii</taxon>
        <taxon>Teleostei</taxon>
        <taxon>Protacanthopterygii</taxon>
        <taxon>Salmoniformes</taxon>
        <taxon>Salmonidae</taxon>
        <taxon>Salmoninae</taxon>
        <taxon>Oncorhynchus</taxon>
    </lineage>
</organism>
<evidence type="ECO:0000256" key="7">
    <source>
        <dbReference type="ARBA" id="ARBA00022989"/>
    </source>
</evidence>
<dbReference type="CDD" id="cd00111">
    <property type="entry name" value="Trefoil"/>
    <property type="match status" value="1"/>
</dbReference>
<accession>A0A8C7D4L2</accession>
<dbReference type="PANTHER" id="PTHR23343">
    <property type="entry name" value="ZONA PELLUCIDA SPERM-BINDING PROTEIN"/>
    <property type="match status" value="1"/>
</dbReference>
<feature type="compositionally biased region" description="Pro residues" evidence="14">
    <location>
        <begin position="754"/>
        <end position="763"/>
    </location>
</feature>
<dbReference type="Pfam" id="PF00088">
    <property type="entry name" value="Trefoil"/>
    <property type="match status" value="1"/>
</dbReference>
<dbReference type="GO" id="GO:0007339">
    <property type="term" value="P:binding of sperm to zona pellucida"/>
    <property type="evidence" value="ECO:0007669"/>
    <property type="project" value="TreeGrafter"/>
</dbReference>
<keyword evidence="9 13" id="KW-1015">Disulfide bond</keyword>
<reference evidence="17" key="2">
    <citation type="submission" date="2025-09" db="UniProtKB">
        <authorList>
            <consortium name="Ensembl"/>
        </authorList>
    </citation>
    <scope>IDENTIFICATION</scope>
</reference>
<evidence type="ECO:0000256" key="12">
    <source>
        <dbReference type="ARBA" id="ARBA00024183"/>
    </source>
</evidence>
<evidence type="ECO:0000256" key="14">
    <source>
        <dbReference type="SAM" id="MobiDB-lite"/>
    </source>
</evidence>
<feature type="domain" description="ZP" evidence="15">
    <location>
        <begin position="1229"/>
        <end position="1497"/>
    </location>
</feature>
<dbReference type="SUPFAM" id="SSF57492">
    <property type="entry name" value="Trefoil"/>
    <property type="match status" value="1"/>
</dbReference>
<feature type="domain" description="P-type" evidence="16">
    <location>
        <begin position="1187"/>
        <end position="1227"/>
    </location>
</feature>
<dbReference type="Proteomes" id="UP000694557">
    <property type="component" value="Unassembled WGS sequence"/>
</dbReference>
<dbReference type="InterPro" id="IPR051148">
    <property type="entry name" value="Zona_Pellucida_Domain_gp"/>
</dbReference>
<dbReference type="InterPro" id="IPR042235">
    <property type="entry name" value="ZP-C_dom"/>
</dbReference>
<feature type="compositionally biased region" description="Pro residues" evidence="14">
    <location>
        <begin position="552"/>
        <end position="697"/>
    </location>
</feature>
<keyword evidence="18" id="KW-1185">Reference proteome</keyword>
<dbReference type="InterPro" id="IPR055356">
    <property type="entry name" value="ZP-N"/>
</dbReference>
<reference evidence="17" key="1">
    <citation type="submission" date="2025-08" db="UniProtKB">
        <authorList>
            <consortium name="Ensembl"/>
        </authorList>
    </citation>
    <scope>IDENTIFICATION</scope>
</reference>
<keyword evidence="3" id="KW-0964">Secreted</keyword>
<protein>
    <submittedName>
        <fullName evidence="17">Uncharacterized LOC109884724</fullName>
    </submittedName>
</protein>
<dbReference type="Pfam" id="PF00100">
    <property type="entry name" value="Zona_pellucida"/>
    <property type="match status" value="1"/>
</dbReference>
<feature type="disulfide bond" evidence="13">
    <location>
        <begin position="1189"/>
        <end position="1215"/>
    </location>
</feature>
<name>A0A8C7D4L2_ONCKI</name>
<evidence type="ECO:0000256" key="8">
    <source>
        <dbReference type="ARBA" id="ARBA00023136"/>
    </source>
</evidence>
<evidence type="ECO:0000256" key="3">
    <source>
        <dbReference type="ARBA" id="ARBA00022525"/>
    </source>
</evidence>
<keyword evidence="4" id="KW-0272">Extracellular matrix</keyword>
<evidence type="ECO:0000256" key="6">
    <source>
        <dbReference type="ARBA" id="ARBA00022692"/>
    </source>
</evidence>
<dbReference type="GO" id="GO:0060468">
    <property type="term" value="P:prevention of polyspermy"/>
    <property type="evidence" value="ECO:0007669"/>
    <property type="project" value="TreeGrafter"/>
</dbReference>
<keyword evidence="8" id="KW-0472">Membrane</keyword>
<feature type="region of interest" description="Disordered" evidence="14">
    <location>
        <begin position="1063"/>
        <end position="1085"/>
    </location>
</feature>
<dbReference type="Gene3D" id="2.60.40.4100">
    <property type="entry name" value="Zona pellucida, ZP-C domain"/>
    <property type="match status" value="1"/>
</dbReference>
<dbReference type="RefSeq" id="XP_031687963.1">
    <property type="nucleotide sequence ID" value="XM_031832103.1"/>
</dbReference>
<feature type="compositionally biased region" description="Low complexity" evidence="14">
    <location>
        <begin position="903"/>
        <end position="936"/>
    </location>
</feature>
<evidence type="ECO:0000256" key="5">
    <source>
        <dbReference type="ARBA" id="ARBA00022685"/>
    </source>
</evidence>
<feature type="disulfide bond" evidence="13">
    <location>
        <begin position="1199"/>
        <end position="1214"/>
    </location>
</feature>
<dbReference type="GO" id="GO:0032190">
    <property type="term" value="F:acrosin binding"/>
    <property type="evidence" value="ECO:0007669"/>
    <property type="project" value="TreeGrafter"/>
</dbReference>
<evidence type="ECO:0000259" key="16">
    <source>
        <dbReference type="PROSITE" id="PS51448"/>
    </source>
</evidence>
<evidence type="ECO:0000256" key="13">
    <source>
        <dbReference type="PROSITE-ProRule" id="PRU00779"/>
    </source>
</evidence>
<dbReference type="InterPro" id="IPR055355">
    <property type="entry name" value="ZP-C"/>
</dbReference>
<dbReference type="GO" id="GO:0035804">
    <property type="term" value="F:structural constituent of egg coat"/>
    <property type="evidence" value="ECO:0007669"/>
    <property type="project" value="TreeGrafter"/>
</dbReference>
<sequence>MRRSINLAMSSEQKRNIVVFLCIITVAFSNLMFCGALSVEKFVLNGFNADHEKASNADRERRINTKQDAKHKSEYLGGLAILRRNLRPTVNNSSIQEPSAESIDVPENSINNSIQPNIDLKSTDLRAPVIVRNGFNVQKRSLDYNAGHQAVFKGHGFQGKVYGPSADHNPHSSEWLLMRPLVQCNDNLMMLTASGRGYTHLLVDRAGASPISLFQLPPSCGYHVKTTWREMVMMAPYDGCYIMQEHGSYVLPMLWWGRPVKIICPVPHPDPRPHPVPPNAVPSVLCSHFGMAIQIHGGEEVIHTLQVIEKGKWVPFVSEECAYQVESHSEDLIFYVPFTAPCVTIGNGVHRLVLLDGQDFILSCPSHHPPPFPFFPSPPFSQPFSPGDPQQQIPDPVTFAPSTSPPLTSLPITPYTQPPAQEQMPQLPAFPHHLPHGMYPQIHHFPYGGAGYHPLLHPGHEPYPGSHHLLPGRYPGQQPFFPMGPGNHPYGSGDHHNSFYLSPPPTHDPMLYYYNEIAPGVHRPSVYPTPLIAIRPPHPTAYTKPPFAGYTKPPPPPAGYTKPPPPPAGYTKPPPPFAGYTKPPPPFAGYTKPPPPPAGYTKPPPPFAGYTKPPPPFAGYTKPPPPPAGYTKPPPPFAGYTKPPPPFAGYTKPPPPFAGYTKPPPPFAGYTKPPPPPAGYTKPPPPFAAYTKPPPPFAAYTKPSTKYYTEQPPPPLDTEPVLPIIPTAFDRRSYPIVTGSPPPPSGSKPSSPVFQPPKPPADPNDPYGVHMTNQALITEEPMSATGSPNPDPYTQPPKWPVGPYYYPYGPYYPPSGPHHYPFIPIYYPSPTPGPSPVKASPPQTLPSGPQDPTMPTVYPPHHYPQPVTCSPSAHTICSYYPYPVDVPHHPYPLYLTPSPPLTTPALPSTGAALPGATQPPQTSPTTPSPSSRTISSTTTLTPWMSILTPTLPPQPSLSPGLSPRPSLHCLAGQMMVSLPSALLDSIQVKDKMNGWVSISSAPAACRYILQLSKGGGVILHSPLPACHSQAMALNPHQLSLPLKFWDTVLGQYRSLELHCPSTVTPSPHTTTATLPTTTHTRPPTPPKPHVFCSARHMRVELPSGPISGVVVKDIEGIEMILMDAPEHCGYVASKGKDGMITLNLPFNSCHMTVQGKEHRIDVIYSTLNGQKGKAQLFCPVSIPVSHQECNLPSDLRLPCGRRPLSQADCLSLGCCYSTKPSACYYSMDECTLDRHFVFLVPASLTDPPLSPALLTAAGNPTCAPQRVTPDYALFKIPLGGCGAHRYEVGQTVVYMVEIINTVQSITLNYGTITRDSPIRLLVECQYSPGSVASVGFLVKTPSFGPSIQAQGVLGVQLRIATDEQYSSFYPQYHRPLQMLLGKPLHLEVRLLNPPDDKVVLLVHYCVAYPRSGQTVWVLLYNGCPNHLDPASQKPHPSPPPPPFHQGQTRRFTISTFQFLTSGQTQTLEDHEEIYFMCSTEVCSPLDGSLCVEGCFGQ</sequence>
<comment type="caution">
    <text evidence="13">Lacks conserved residue(s) required for the propagation of feature annotation.</text>
</comment>
<feature type="region of interest" description="Disordered" evidence="14">
    <location>
        <begin position="902"/>
        <end position="936"/>
    </location>
</feature>
<evidence type="ECO:0000256" key="4">
    <source>
        <dbReference type="ARBA" id="ARBA00022530"/>
    </source>
</evidence>
<dbReference type="GeneTree" id="ENSGT00940000161324"/>
<dbReference type="GO" id="GO:0005886">
    <property type="term" value="C:plasma membrane"/>
    <property type="evidence" value="ECO:0007669"/>
    <property type="project" value="UniProtKB-SubCell"/>
</dbReference>
<dbReference type="PROSITE" id="PS51448">
    <property type="entry name" value="P_TREFOIL_2"/>
    <property type="match status" value="1"/>
</dbReference>
<evidence type="ECO:0000256" key="2">
    <source>
        <dbReference type="ARBA" id="ARBA00022475"/>
    </source>
</evidence>
<gene>
    <name evidence="17" type="primary">LOC109884724</name>
</gene>
<keyword evidence="11" id="KW-0278">Fertilization</keyword>
<dbReference type="InterPro" id="IPR000519">
    <property type="entry name" value="P_trefoil_dom"/>
</dbReference>
<evidence type="ECO:0000313" key="17">
    <source>
        <dbReference type="Ensembl" id="ENSOKIP00005009183.1"/>
    </source>
</evidence>
<keyword evidence="10" id="KW-0325">Glycoprotein</keyword>
<proteinExistence type="predicted"/>
<dbReference type="KEGG" id="oki:109884724"/>
<dbReference type="PROSITE" id="PS51034">
    <property type="entry name" value="ZP_2"/>
    <property type="match status" value="1"/>
</dbReference>
<dbReference type="Pfam" id="PF23344">
    <property type="entry name" value="ZP-N"/>
    <property type="match status" value="1"/>
</dbReference>
<keyword evidence="2" id="KW-1003">Cell membrane</keyword>
<evidence type="ECO:0000313" key="18">
    <source>
        <dbReference type="Proteomes" id="UP000694557"/>
    </source>
</evidence>
<keyword evidence="6" id="KW-0812">Transmembrane</keyword>
<keyword evidence="7" id="KW-1133">Transmembrane helix</keyword>
<dbReference type="Gene3D" id="2.60.40.3210">
    <property type="entry name" value="Zona pellucida, ZP-N domain"/>
    <property type="match status" value="1"/>
</dbReference>
<dbReference type="GO" id="GO:0035805">
    <property type="term" value="C:egg coat"/>
    <property type="evidence" value="ECO:0007669"/>
    <property type="project" value="UniProtKB-SubCell"/>
</dbReference>
<dbReference type="GeneID" id="109884724"/>
<evidence type="ECO:0000256" key="11">
    <source>
        <dbReference type="ARBA" id="ARBA00023279"/>
    </source>
</evidence>
<dbReference type="Gene3D" id="4.10.110.10">
    <property type="entry name" value="Spasmolytic Protein, domain 1"/>
    <property type="match status" value="1"/>
</dbReference>
<comment type="subcellular location">
    <subcellularLocation>
        <location evidence="1">Cell membrane</location>
        <topology evidence="1">Single-pass type I membrane protein</topology>
    </subcellularLocation>
    <subcellularLocation>
        <location evidence="12">Zona pellucida</location>
    </subcellularLocation>
</comment>
<dbReference type="InterPro" id="IPR044913">
    <property type="entry name" value="P_trefoil_dom_sf"/>
</dbReference>
<evidence type="ECO:0000256" key="1">
    <source>
        <dbReference type="ARBA" id="ARBA00004251"/>
    </source>
</evidence>
<evidence type="ECO:0000256" key="9">
    <source>
        <dbReference type="ARBA" id="ARBA00023157"/>
    </source>
</evidence>
<dbReference type="Ensembl" id="ENSOKIT00005009736.1">
    <property type="protein sequence ID" value="ENSOKIP00005009183.1"/>
    <property type="gene ID" value="ENSOKIG00005004028.1"/>
</dbReference>